<gene>
    <name evidence="5" type="ORF">ACHAXA_006751</name>
</gene>
<dbReference type="SUPFAM" id="SSF48452">
    <property type="entry name" value="TPR-like"/>
    <property type="match status" value="1"/>
</dbReference>
<feature type="compositionally biased region" description="Basic and acidic residues" evidence="3">
    <location>
        <begin position="43"/>
        <end position="52"/>
    </location>
</feature>
<dbReference type="PANTHER" id="PTHR22904:SF523">
    <property type="entry name" value="STRESS-INDUCED-PHOSPHOPROTEIN 1"/>
    <property type="match status" value="1"/>
</dbReference>
<organism evidence="5 6">
    <name type="scientific">Cyclostephanos tholiformis</name>
    <dbReference type="NCBI Taxonomy" id="382380"/>
    <lineage>
        <taxon>Eukaryota</taxon>
        <taxon>Sar</taxon>
        <taxon>Stramenopiles</taxon>
        <taxon>Ochrophyta</taxon>
        <taxon>Bacillariophyta</taxon>
        <taxon>Coscinodiscophyceae</taxon>
        <taxon>Thalassiosirophycidae</taxon>
        <taxon>Stephanodiscales</taxon>
        <taxon>Stephanodiscaceae</taxon>
        <taxon>Cyclostephanos</taxon>
    </lineage>
</organism>
<keyword evidence="2" id="KW-0802">TPR repeat</keyword>
<feature type="transmembrane region" description="Helical" evidence="4">
    <location>
        <begin position="397"/>
        <end position="416"/>
    </location>
</feature>
<proteinExistence type="predicted"/>
<evidence type="ECO:0000313" key="5">
    <source>
        <dbReference type="EMBL" id="KAL3827196.1"/>
    </source>
</evidence>
<evidence type="ECO:0000256" key="1">
    <source>
        <dbReference type="ARBA" id="ARBA00022737"/>
    </source>
</evidence>
<keyword evidence="4" id="KW-1133">Transmembrane helix</keyword>
<keyword evidence="6" id="KW-1185">Reference proteome</keyword>
<feature type="compositionally biased region" description="Low complexity" evidence="3">
    <location>
        <begin position="310"/>
        <end position="331"/>
    </location>
</feature>
<name>A0ABD3SRF6_9STRA</name>
<accession>A0ABD3SRF6</accession>
<evidence type="ECO:0000256" key="3">
    <source>
        <dbReference type="SAM" id="MobiDB-lite"/>
    </source>
</evidence>
<dbReference type="PANTHER" id="PTHR22904">
    <property type="entry name" value="TPR REPEAT CONTAINING PROTEIN"/>
    <property type="match status" value="1"/>
</dbReference>
<evidence type="ECO:0000256" key="4">
    <source>
        <dbReference type="SAM" id="Phobius"/>
    </source>
</evidence>
<dbReference type="Proteomes" id="UP001530377">
    <property type="component" value="Unassembled WGS sequence"/>
</dbReference>
<feature type="region of interest" description="Disordered" evidence="3">
    <location>
        <begin position="295"/>
        <end position="380"/>
    </location>
</feature>
<keyword evidence="1" id="KW-0677">Repeat</keyword>
<feature type="region of interest" description="Disordered" evidence="3">
    <location>
        <begin position="145"/>
        <end position="218"/>
    </location>
</feature>
<reference evidence="5 6" key="1">
    <citation type="submission" date="2024-10" db="EMBL/GenBank/DDBJ databases">
        <title>Updated reference genomes for cyclostephanoid diatoms.</title>
        <authorList>
            <person name="Roberts W.R."/>
            <person name="Alverson A.J."/>
        </authorList>
    </citation>
    <scope>NUCLEOTIDE SEQUENCE [LARGE SCALE GENOMIC DNA]</scope>
    <source>
        <strain evidence="5 6">AJA228-03</strain>
    </source>
</reference>
<keyword evidence="4" id="KW-0472">Membrane</keyword>
<evidence type="ECO:0000313" key="6">
    <source>
        <dbReference type="Proteomes" id="UP001530377"/>
    </source>
</evidence>
<feature type="compositionally biased region" description="Basic and acidic residues" evidence="3">
    <location>
        <begin position="334"/>
        <end position="367"/>
    </location>
</feature>
<protein>
    <submittedName>
        <fullName evidence="5">Uncharacterized protein</fullName>
    </submittedName>
</protein>
<feature type="region of interest" description="Disordered" evidence="3">
    <location>
        <begin position="34"/>
        <end position="56"/>
    </location>
</feature>
<dbReference type="AlphaFoldDB" id="A0ABD3SRF6"/>
<keyword evidence="4" id="KW-0812">Transmembrane</keyword>
<dbReference type="EMBL" id="JALLPB020000007">
    <property type="protein sequence ID" value="KAL3827196.1"/>
    <property type="molecule type" value="Genomic_DNA"/>
</dbReference>
<sequence length="484" mass="54100">MTAWKESKDAGQKAFSENKFYEALHHYSTAIDQLSSSSSSSEEDVRRRDEGSRVVGGGRVASDHQILLSNVVACRLKIGGSDMVEKAVDEAKKCVSLNNKWSKAHVRLASAYIALGGHSNDACLSLQRALSLDKTNTVARDMLVKEMRRRNNRERCGESGGVDSTATNEGRQGGGGNGTPSSSQGNGGAHQRPTDETPRRSSPAQSVPPHPSESINDQYYYDGIDVDDINPPDTYHSMSISQRVRHHLGRILTWYHSQSEDTQTLLKVACCLLILYLALGGRFGLDYALGGGVKRQRHRGNYGEGNAYNRYSSSRSSSSSTSNRYSSYGSSHYQDTHDNDRQYDDKQQRTRTNEYRDRTKPQNDRYYSRGNNDDYYEPRGRRMDGNKFRMPSMYDPTLVYMAILLIGGMVCHRFGVNPFQILMMLNLLRRGGGARFGYGAYQGFGRGFGFGRQRYGFGRRDFAASSSSTINVEYFLLPSHLTAK</sequence>
<dbReference type="Gene3D" id="1.25.40.10">
    <property type="entry name" value="Tetratricopeptide repeat domain"/>
    <property type="match status" value="1"/>
</dbReference>
<comment type="caution">
    <text evidence="5">The sequence shown here is derived from an EMBL/GenBank/DDBJ whole genome shotgun (WGS) entry which is preliminary data.</text>
</comment>
<evidence type="ECO:0000256" key="2">
    <source>
        <dbReference type="ARBA" id="ARBA00022803"/>
    </source>
</evidence>
<dbReference type="InterPro" id="IPR011990">
    <property type="entry name" value="TPR-like_helical_dom_sf"/>
</dbReference>